<evidence type="ECO:0000256" key="7">
    <source>
        <dbReference type="ARBA" id="ARBA00023209"/>
    </source>
</evidence>
<evidence type="ECO:0000256" key="8">
    <source>
        <dbReference type="ARBA" id="ARBA00023264"/>
    </source>
</evidence>
<dbReference type="Pfam" id="PF19279">
    <property type="entry name" value="YegS_C"/>
    <property type="match status" value="1"/>
</dbReference>
<evidence type="ECO:0000256" key="2">
    <source>
        <dbReference type="ARBA" id="ARBA00005983"/>
    </source>
</evidence>
<dbReference type="SMART" id="SM00046">
    <property type="entry name" value="DAGKc"/>
    <property type="match status" value="1"/>
</dbReference>
<comment type="similarity">
    <text evidence="2">Belongs to the diacylglycerol/lipid kinase family.</text>
</comment>
<comment type="caution">
    <text evidence="10">The sequence shown here is derived from an EMBL/GenBank/DDBJ whole genome shotgun (WGS) entry which is preliminary data.</text>
</comment>
<name>A0ABV9VTJ5_9ACTN</name>
<dbReference type="EC" id="2.7.1.-" evidence="10"/>
<dbReference type="Proteomes" id="UP001595912">
    <property type="component" value="Unassembled WGS sequence"/>
</dbReference>
<dbReference type="Gene3D" id="3.40.50.10330">
    <property type="entry name" value="Probable inorganic polyphosphate/atp-NAD kinase, domain 1"/>
    <property type="match status" value="1"/>
</dbReference>
<keyword evidence="8" id="KW-1208">Phospholipid metabolism</keyword>
<dbReference type="InterPro" id="IPR045540">
    <property type="entry name" value="YegS/DAGK_C"/>
</dbReference>
<evidence type="ECO:0000256" key="3">
    <source>
        <dbReference type="ARBA" id="ARBA00022679"/>
    </source>
</evidence>
<proteinExistence type="inferred from homology"/>
<dbReference type="PANTHER" id="PTHR12358">
    <property type="entry name" value="SPHINGOSINE KINASE"/>
    <property type="match status" value="1"/>
</dbReference>
<dbReference type="Pfam" id="PF00781">
    <property type="entry name" value="DAGK_cat"/>
    <property type="match status" value="1"/>
</dbReference>
<dbReference type="GO" id="GO:0016301">
    <property type="term" value="F:kinase activity"/>
    <property type="evidence" value="ECO:0007669"/>
    <property type="project" value="UniProtKB-KW"/>
</dbReference>
<dbReference type="InterPro" id="IPR050187">
    <property type="entry name" value="Lipid_Phosphate_FormReg"/>
</dbReference>
<reference evidence="11" key="1">
    <citation type="journal article" date="2019" name="Int. J. Syst. Evol. Microbiol.">
        <title>The Global Catalogue of Microorganisms (GCM) 10K type strain sequencing project: providing services to taxonomists for standard genome sequencing and annotation.</title>
        <authorList>
            <consortium name="The Broad Institute Genomics Platform"/>
            <consortium name="The Broad Institute Genome Sequencing Center for Infectious Disease"/>
            <person name="Wu L."/>
            <person name="Ma J."/>
        </authorList>
    </citation>
    <scope>NUCLEOTIDE SEQUENCE [LARGE SCALE GENOMIC DNA]</scope>
    <source>
        <strain evidence="11">CGMCC 4.7152</strain>
    </source>
</reference>
<dbReference type="PROSITE" id="PS50146">
    <property type="entry name" value="DAGK"/>
    <property type="match status" value="1"/>
</dbReference>
<dbReference type="EMBL" id="JBHSIU010000018">
    <property type="protein sequence ID" value="MFC4999434.1"/>
    <property type="molecule type" value="Genomic_DNA"/>
</dbReference>
<evidence type="ECO:0000313" key="11">
    <source>
        <dbReference type="Proteomes" id="UP001595912"/>
    </source>
</evidence>
<gene>
    <name evidence="10" type="ORF">ACFPIJ_16510</name>
</gene>
<keyword evidence="5 10" id="KW-0418">Kinase</keyword>
<dbReference type="PANTHER" id="PTHR12358:SF106">
    <property type="entry name" value="LIPID KINASE YEGS"/>
    <property type="match status" value="1"/>
</dbReference>
<keyword evidence="7" id="KW-0594">Phospholipid biosynthesis</keyword>
<evidence type="ECO:0000256" key="5">
    <source>
        <dbReference type="ARBA" id="ARBA00022777"/>
    </source>
</evidence>
<dbReference type="InterPro" id="IPR001206">
    <property type="entry name" value="Diacylglycerol_kinase_cat_dom"/>
</dbReference>
<comment type="cofactor">
    <cofactor evidence="1">
        <name>Mg(2+)</name>
        <dbReference type="ChEBI" id="CHEBI:18420"/>
    </cofactor>
</comment>
<dbReference type="Gene3D" id="2.60.200.40">
    <property type="match status" value="1"/>
</dbReference>
<keyword evidence="7" id="KW-0443">Lipid metabolism</keyword>
<evidence type="ECO:0000256" key="4">
    <source>
        <dbReference type="ARBA" id="ARBA00022741"/>
    </source>
</evidence>
<dbReference type="InterPro" id="IPR016064">
    <property type="entry name" value="NAD/diacylglycerol_kinase_sf"/>
</dbReference>
<feature type="domain" description="DAGKc" evidence="9">
    <location>
        <begin position="9"/>
        <end position="139"/>
    </location>
</feature>
<accession>A0ABV9VTJ5</accession>
<keyword evidence="6" id="KW-0067">ATP-binding</keyword>
<keyword evidence="11" id="KW-1185">Reference proteome</keyword>
<keyword evidence="7" id="KW-0444">Lipid biosynthesis</keyword>
<evidence type="ECO:0000313" key="10">
    <source>
        <dbReference type="EMBL" id="MFC4999434.1"/>
    </source>
</evidence>
<dbReference type="RefSeq" id="WP_380115864.1">
    <property type="nucleotide sequence ID" value="NZ_JBHSIU010000018.1"/>
</dbReference>
<organism evidence="10 11">
    <name type="scientific">Dactylosporangium cerinum</name>
    <dbReference type="NCBI Taxonomy" id="1434730"/>
    <lineage>
        <taxon>Bacteria</taxon>
        <taxon>Bacillati</taxon>
        <taxon>Actinomycetota</taxon>
        <taxon>Actinomycetes</taxon>
        <taxon>Micromonosporales</taxon>
        <taxon>Micromonosporaceae</taxon>
        <taxon>Dactylosporangium</taxon>
    </lineage>
</organism>
<evidence type="ECO:0000256" key="6">
    <source>
        <dbReference type="ARBA" id="ARBA00022840"/>
    </source>
</evidence>
<protein>
    <submittedName>
        <fullName evidence="10">Diacylglycerol/lipid kinase family protein</fullName>
        <ecNumber evidence="10">2.7.1.-</ecNumber>
    </submittedName>
</protein>
<keyword evidence="4" id="KW-0547">Nucleotide-binding</keyword>
<evidence type="ECO:0000256" key="1">
    <source>
        <dbReference type="ARBA" id="ARBA00001946"/>
    </source>
</evidence>
<keyword evidence="3 10" id="KW-0808">Transferase</keyword>
<evidence type="ECO:0000259" key="9">
    <source>
        <dbReference type="PROSITE" id="PS50146"/>
    </source>
</evidence>
<dbReference type="SUPFAM" id="SSF111331">
    <property type="entry name" value="NAD kinase/diacylglycerol kinase-like"/>
    <property type="match status" value="1"/>
</dbReference>
<sequence length="332" mass="35232">MMTITTRANRSPRSAVVVNPAKVEDAGALRRTVDDALVGAGWPVPRWFETTPADPGAGQTHAAVESGAEVIFVCGGDGTVMSAVSAMVGVDASMAILPAGTGNLLAANLGLSTDLATALEVAVEGGLRRLDVGVVDGQHFAVMAGMGFDAHMLEATSDRAKARIGWPAYVLGAVRHLKDRPMRVTIRIDDEAPIRRRARSVLIANVGRLQGGVRLLREAAPDDGVLDIAVLTPRTLRQWAALGWGLLRRNGRTPSMEVFQGARVEVISDRSQPRQLDGDLIEAAATLSVEVMPDVLWLCVPQPAADPDLAEDADAAARRAAVLLDDRGRPRR</sequence>
<dbReference type="InterPro" id="IPR017438">
    <property type="entry name" value="ATP-NAD_kinase_N"/>
</dbReference>